<gene>
    <name evidence="1" type="ORF">CLIB1444_17S00914</name>
</gene>
<evidence type="ECO:0000313" key="2">
    <source>
        <dbReference type="Proteomes" id="UP001152531"/>
    </source>
</evidence>
<comment type="caution">
    <text evidence="1">The sequence shown here is derived from an EMBL/GenBank/DDBJ whole genome shotgun (WGS) entry which is preliminary data.</text>
</comment>
<dbReference type="EMBL" id="CALSDN010000017">
    <property type="protein sequence ID" value="CAH6723620.1"/>
    <property type="molecule type" value="Genomic_DNA"/>
</dbReference>
<evidence type="ECO:0000313" key="1">
    <source>
        <dbReference type="EMBL" id="CAH6723620.1"/>
    </source>
</evidence>
<name>A0ACA9YFC7_9ASCO</name>
<accession>A0ACA9YFC7</accession>
<keyword evidence="2" id="KW-1185">Reference proteome</keyword>
<proteinExistence type="predicted"/>
<organism evidence="1 2">
    <name type="scientific">[Candida] jaroonii</name>
    <dbReference type="NCBI Taxonomy" id="467808"/>
    <lineage>
        <taxon>Eukaryota</taxon>
        <taxon>Fungi</taxon>
        <taxon>Dikarya</taxon>
        <taxon>Ascomycota</taxon>
        <taxon>Saccharomycotina</taxon>
        <taxon>Pichiomycetes</taxon>
        <taxon>Debaryomycetaceae</taxon>
        <taxon>Yamadazyma</taxon>
    </lineage>
</organism>
<protein>
    <submittedName>
        <fullName evidence="1">Uncharacterized protein</fullName>
    </submittedName>
</protein>
<dbReference type="Proteomes" id="UP001152531">
    <property type="component" value="Unassembled WGS sequence"/>
</dbReference>
<reference evidence="1" key="1">
    <citation type="submission" date="2022-06" db="EMBL/GenBank/DDBJ databases">
        <authorList>
            <person name="Legras J.-L."/>
            <person name="Devillers H."/>
            <person name="Grondin C."/>
        </authorList>
    </citation>
    <scope>NUCLEOTIDE SEQUENCE</scope>
    <source>
        <strain evidence="1">CLIB 1444</strain>
    </source>
</reference>
<sequence length="961" mass="112736">MVWIDTIENSSPLLANEDILQAIDILHTSIIALLTPRSIILIHQQTLLPLTVHTRSEESIKQHGLNKEIKTKEINVNYGELQKLNIANLFCQTDEDYLIIFQITIDPTKSIYEVHDNNSTNNNEILQKIYPTSYSKSKFSIQNIFNNVKNLINEVTLNLENVENFNNYQQEEDKLNGDIEFTKMSIFKIIKVAIGIENVWVKSNSHNIFVYNNNCIQIINIKNMNNEVIYLNELEWYNGKQIKFIDYCKGGFVFVNESDEIWWLNVTDLPDISGYQFEGTFKDVEYIKFNPVFDLLIIYQKKRGEDLENDEILHNNVLNLYKHEKERLVFLQKIEYDLGNFQYLTIDWCFNGNFFVLLSDKGYWTIISKFGNGTTNTLNISNELNYNFLLTDKVLIGSNGHFLYLINNETKMISKVGLTSLNNDEDLVLVNQNYISTIHNNKIVKFPMLPVFKKVLNVMEDKQCKFKVSINDTNQFIMTFGNQISVSTPFREGTINPLRHIVWYHFKNYYMESLNIIQHICYKNYILLINRSMKEINNKDKLIDELIIINIEDLKYGDGGSQIHFDSDLIVWRQKFNNLILTVDIINGNLAVLEDTNFKILLFKISRNTKINENFYKFHIKVIKTIYLNDIPGDFDVSKVIKLDIINANNDIIFLLNNGDFFLLKSQSNKILLTNFYQLIKINESIENFKINNIILSEDLVKYIYLFKGNSILIYNLTNLIDLSFDKSIHITDGIEDIDLPSLIQPIIVNYTSYQPLKILQNDKTINLIGLQDLIINNNIVKLKLNYNLILNNLIEFDLINNIPLDDIKLKFNTFENFSYCLELLLFKYLTNDDTELLKKLVKLIDNDLIIFINCLRKIEFNYWSKFFKVLGKTPITMMENILHENNVELCYNFLIIYLNCKKEGEINGELDKDDKLIIMKILKLLDSENRWDWCFELCRFVKLLDPSSEFLKAVEIEIFK</sequence>